<dbReference type="InterPro" id="IPR052159">
    <property type="entry name" value="Competence_DNA_uptake"/>
</dbReference>
<dbReference type="InterPro" id="IPR035681">
    <property type="entry name" value="ComA-like_MBL"/>
</dbReference>
<reference evidence="2 3" key="1">
    <citation type="journal article" date="2016" name="Nat. Commun.">
        <title>Thousands of microbial genomes shed light on interconnected biogeochemical processes in an aquifer system.</title>
        <authorList>
            <person name="Anantharaman K."/>
            <person name="Brown C.T."/>
            <person name="Hug L.A."/>
            <person name="Sharon I."/>
            <person name="Castelle C.J."/>
            <person name="Probst A.J."/>
            <person name="Thomas B.C."/>
            <person name="Singh A."/>
            <person name="Wilkins M.J."/>
            <person name="Karaoz U."/>
            <person name="Brodie E.L."/>
            <person name="Williams K.H."/>
            <person name="Hubbard S.S."/>
            <person name="Banfield J.F."/>
        </authorList>
    </citation>
    <scope>NUCLEOTIDE SEQUENCE [LARGE SCALE GENOMIC DNA]</scope>
</reference>
<gene>
    <name evidence="2" type="ORF">A2989_04610</name>
</gene>
<dbReference type="EMBL" id="MEXN01000001">
    <property type="protein sequence ID" value="OGD04293.1"/>
    <property type="molecule type" value="Genomic_DNA"/>
</dbReference>
<dbReference type="Pfam" id="PF00753">
    <property type="entry name" value="Lactamase_B"/>
    <property type="match status" value="1"/>
</dbReference>
<sequence length="291" mass="32228">MYKILVLAAVTVWVAVLTLPDDKLHVVFCDVGQGDAILIYQKTTQILIDAGPNDRVVGCLNRHMPFWDKQIEAAVATHPQADHIGGLVDVMKGYIIVQFVMGVEGNETAGFEAIRRQITMTKSQVTNVYYGDEIRIGDIKFEVVWPEKSWVFAHLELPDDSGSAVLGAKTDGTDLNSFSIGGILSFGQFDVLLTGDADWQIEDEMIEAGGLRSVEVLKVPHHGSKTGMTREWLGVVKPQLAVISAGKNNRYGHPAEETLKILRDKEIKILRTDVDGEVEIVSDGERWWVDK</sequence>
<organism evidence="2 3">
    <name type="scientific">Candidatus Amesbacteria bacterium RIFCSPLOWO2_01_FULL_48_25</name>
    <dbReference type="NCBI Taxonomy" id="1797259"/>
    <lineage>
        <taxon>Bacteria</taxon>
        <taxon>Candidatus Amesiibacteriota</taxon>
    </lineage>
</organism>
<comment type="caution">
    <text evidence="2">The sequence shown here is derived from an EMBL/GenBank/DDBJ whole genome shotgun (WGS) entry which is preliminary data.</text>
</comment>
<dbReference type="PANTHER" id="PTHR30619:SF1">
    <property type="entry name" value="RECOMBINATION PROTEIN 2"/>
    <property type="match status" value="1"/>
</dbReference>
<dbReference type="InterPro" id="IPR036866">
    <property type="entry name" value="RibonucZ/Hydroxyglut_hydro"/>
</dbReference>
<evidence type="ECO:0000259" key="1">
    <source>
        <dbReference type="Pfam" id="PF00753"/>
    </source>
</evidence>
<dbReference type="SUPFAM" id="SSF56281">
    <property type="entry name" value="Metallo-hydrolase/oxidoreductase"/>
    <property type="match status" value="1"/>
</dbReference>
<dbReference type="InterPro" id="IPR001279">
    <property type="entry name" value="Metallo-B-lactamas"/>
</dbReference>
<name>A0A1F4ZDE5_9BACT</name>
<dbReference type="CDD" id="cd07731">
    <property type="entry name" value="ComA-like_MBL-fold"/>
    <property type="match status" value="1"/>
</dbReference>
<feature type="domain" description="Metallo-beta-lactamase" evidence="1">
    <location>
        <begin position="30"/>
        <end position="246"/>
    </location>
</feature>
<evidence type="ECO:0000313" key="2">
    <source>
        <dbReference type="EMBL" id="OGD04293.1"/>
    </source>
</evidence>
<dbReference type="AlphaFoldDB" id="A0A1F4ZDE5"/>
<proteinExistence type="predicted"/>
<dbReference type="PANTHER" id="PTHR30619">
    <property type="entry name" value="DNA INTERNALIZATION/COMPETENCE PROTEIN COMEC/REC2"/>
    <property type="match status" value="1"/>
</dbReference>
<evidence type="ECO:0000313" key="3">
    <source>
        <dbReference type="Proteomes" id="UP000177080"/>
    </source>
</evidence>
<dbReference type="STRING" id="1797259.A2989_04610"/>
<protein>
    <recommendedName>
        <fullName evidence="1">Metallo-beta-lactamase domain-containing protein</fullName>
    </recommendedName>
</protein>
<dbReference type="Gene3D" id="3.60.15.10">
    <property type="entry name" value="Ribonuclease Z/Hydroxyacylglutathione hydrolase-like"/>
    <property type="match status" value="1"/>
</dbReference>
<accession>A0A1F4ZDE5</accession>
<dbReference type="Proteomes" id="UP000177080">
    <property type="component" value="Unassembled WGS sequence"/>
</dbReference>